<dbReference type="InterPro" id="IPR036388">
    <property type="entry name" value="WH-like_DNA-bd_sf"/>
</dbReference>
<evidence type="ECO:0000256" key="3">
    <source>
        <dbReference type="ARBA" id="ARBA00023163"/>
    </source>
</evidence>
<dbReference type="Proteomes" id="UP000175835">
    <property type="component" value="Unassembled WGS sequence"/>
</dbReference>
<dbReference type="EMBL" id="LXLX01000019">
    <property type="protein sequence ID" value="OFD99120.1"/>
    <property type="molecule type" value="Genomic_DNA"/>
</dbReference>
<dbReference type="PROSITE" id="PS50987">
    <property type="entry name" value="HTH_ARSR_2"/>
    <property type="match status" value="1"/>
</dbReference>
<dbReference type="InterPro" id="IPR001845">
    <property type="entry name" value="HTH_ArsR_DNA-bd_dom"/>
</dbReference>
<dbReference type="NCBIfam" id="NF033788">
    <property type="entry name" value="HTH_metalloreg"/>
    <property type="match status" value="1"/>
</dbReference>
<comment type="caution">
    <text evidence="5">The sequence shown here is derived from an EMBL/GenBank/DDBJ whole genome shotgun (WGS) entry which is preliminary data.</text>
</comment>
<name>A0A1D3MIZ2_BACMY</name>
<reference evidence="5 6" key="1">
    <citation type="submission" date="2016-05" db="EMBL/GenBank/DDBJ databases">
        <title>Bacillus thuringiensis and Bacillus weihenstephanensis as novel biocontrol agents of wilt causing Verticillium species.</title>
        <authorList>
            <person name="Hollensteiner J."/>
            <person name="Wemheuer F."/>
            <person name="Harting R."/>
            <person name="Kolarzyk A."/>
            <person name="Diaz-Valerio S."/>
            <person name="Poehlein A."/>
            <person name="Brzuszkiewicz E."/>
            <person name="Nesemann K."/>
            <person name="Braus-Stromeyer S."/>
            <person name="Braus G."/>
            <person name="Daniel R."/>
            <person name="Liesegang H."/>
        </authorList>
    </citation>
    <scope>NUCLEOTIDE SEQUENCE [LARGE SCALE GENOMIC DNA]</scope>
    <source>
        <strain evidence="5 6">GOE11</strain>
    </source>
</reference>
<sequence>MLNYEKNAEVLKALAHPIRIKILKELITRGACNVTQIVDILGIPQSTVSQHLSKMKSQKLIMNDRKGLEVYYSAQNKTINSIVEILLDLKILIASKN</sequence>
<proteinExistence type="predicted"/>
<evidence type="ECO:0000313" key="5">
    <source>
        <dbReference type="EMBL" id="OFD99120.1"/>
    </source>
</evidence>
<dbReference type="InterPro" id="IPR051011">
    <property type="entry name" value="Metal_resp_trans_reg"/>
</dbReference>
<accession>A0A1D3MIZ2</accession>
<dbReference type="PRINTS" id="PR00778">
    <property type="entry name" value="HTHARSR"/>
</dbReference>
<evidence type="ECO:0000256" key="2">
    <source>
        <dbReference type="ARBA" id="ARBA00023125"/>
    </source>
</evidence>
<evidence type="ECO:0000313" key="6">
    <source>
        <dbReference type="Proteomes" id="UP000175835"/>
    </source>
</evidence>
<gene>
    <name evidence="5" type="ORF">BWGOE11_11270</name>
</gene>
<dbReference type="Pfam" id="PF01022">
    <property type="entry name" value="HTH_5"/>
    <property type="match status" value="1"/>
</dbReference>
<dbReference type="AlphaFoldDB" id="A0A1D3MIZ2"/>
<evidence type="ECO:0000256" key="1">
    <source>
        <dbReference type="ARBA" id="ARBA00023015"/>
    </source>
</evidence>
<dbReference type="SUPFAM" id="SSF46785">
    <property type="entry name" value="Winged helix' DNA-binding domain"/>
    <property type="match status" value="1"/>
</dbReference>
<keyword evidence="3" id="KW-0804">Transcription</keyword>
<feature type="domain" description="HTH arsR-type" evidence="4">
    <location>
        <begin position="1"/>
        <end position="94"/>
    </location>
</feature>
<dbReference type="GO" id="GO:0003677">
    <property type="term" value="F:DNA binding"/>
    <property type="evidence" value="ECO:0007669"/>
    <property type="project" value="UniProtKB-KW"/>
</dbReference>
<dbReference type="RefSeq" id="WP_070127882.1">
    <property type="nucleotide sequence ID" value="NZ_FMJF01000017.1"/>
</dbReference>
<dbReference type="PATRIC" id="fig|86662.23.peg.460"/>
<dbReference type="InterPro" id="IPR011991">
    <property type="entry name" value="ArsR-like_HTH"/>
</dbReference>
<keyword evidence="2" id="KW-0238">DNA-binding</keyword>
<organism evidence="5 6">
    <name type="scientific">Bacillus mycoides</name>
    <dbReference type="NCBI Taxonomy" id="1405"/>
    <lineage>
        <taxon>Bacteria</taxon>
        <taxon>Bacillati</taxon>
        <taxon>Bacillota</taxon>
        <taxon>Bacilli</taxon>
        <taxon>Bacillales</taxon>
        <taxon>Bacillaceae</taxon>
        <taxon>Bacillus</taxon>
        <taxon>Bacillus cereus group</taxon>
    </lineage>
</organism>
<evidence type="ECO:0000259" key="4">
    <source>
        <dbReference type="PROSITE" id="PS50987"/>
    </source>
</evidence>
<dbReference type="PANTHER" id="PTHR43132:SF2">
    <property type="entry name" value="ARSENICAL RESISTANCE OPERON REPRESSOR ARSR-RELATED"/>
    <property type="match status" value="1"/>
</dbReference>
<dbReference type="CDD" id="cd00090">
    <property type="entry name" value="HTH_ARSR"/>
    <property type="match status" value="1"/>
</dbReference>
<dbReference type="PANTHER" id="PTHR43132">
    <property type="entry name" value="ARSENICAL RESISTANCE OPERON REPRESSOR ARSR-RELATED"/>
    <property type="match status" value="1"/>
</dbReference>
<dbReference type="Gene3D" id="1.10.10.10">
    <property type="entry name" value="Winged helix-like DNA-binding domain superfamily/Winged helix DNA-binding domain"/>
    <property type="match status" value="1"/>
</dbReference>
<dbReference type="InterPro" id="IPR036390">
    <property type="entry name" value="WH_DNA-bd_sf"/>
</dbReference>
<keyword evidence="1" id="KW-0805">Transcription regulation</keyword>
<dbReference type="GO" id="GO:0003700">
    <property type="term" value="F:DNA-binding transcription factor activity"/>
    <property type="evidence" value="ECO:0007669"/>
    <property type="project" value="InterPro"/>
</dbReference>
<protein>
    <recommendedName>
        <fullName evidence="4">HTH arsR-type domain-containing protein</fullName>
    </recommendedName>
</protein>
<dbReference type="SMART" id="SM00418">
    <property type="entry name" value="HTH_ARSR"/>
    <property type="match status" value="1"/>
</dbReference>